<dbReference type="Proteomes" id="UP001596189">
    <property type="component" value="Unassembled WGS sequence"/>
</dbReference>
<dbReference type="EMBL" id="JBHSRD010000002">
    <property type="protein sequence ID" value="MFC6006410.1"/>
    <property type="molecule type" value="Genomic_DNA"/>
</dbReference>
<dbReference type="InterPro" id="IPR029033">
    <property type="entry name" value="His_PPase_superfam"/>
</dbReference>
<dbReference type="Gene3D" id="3.40.50.1240">
    <property type="entry name" value="Phosphoglycerate mutase-like"/>
    <property type="match status" value="1"/>
</dbReference>
<evidence type="ECO:0000313" key="2">
    <source>
        <dbReference type="Proteomes" id="UP001596189"/>
    </source>
</evidence>
<dbReference type="InterPro" id="IPR013078">
    <property type="entry name" value="His_Pase_superF_clade-1"/>
</dbReference>
<proteinExistence type="predicted"/>
<organism evidence="1 2">
    <name type="scientific">Angustibacter luteus</name>
    <dbReference type="NCBI Taxonomy" id="658456"/>
    <lineage>
        <taxon>Bacteria</taxon>
        <taxon>Bacillati</taxon>
        <taxon>Actinomycetota</taxon>
        <taxon>Actinomycetes</taxon>
        <taxon>Kineosporiales</taxon>
        <taxon>Kineosporiaceae</taxon>
    </lineage>
</organism>
<dbReference type="SUPFAM" id="SSF53254">
    <property type="entry name" value="Phosphoglycerate mutase-like"/>
    <property type="match status" value="1"/>
</dbReference>
<evidence type="ECO:0000313" key="1">
    <source>
        <dbReference type="EMBL" id="MFC6006410.1"/>
    </source>
</evidence>
<keyword evidence="2" id="KW-1185">Reference proteome</keyword>
<sequence>MTLRLSLISAGRPADANRAHRLTGAFAGWDAVRGPGSECARASALAGLVEPVPVAADLTDWDLGRWTGQDIDVLAAAEPDLAERWLTDPTFDAHGGESLLALQERAGRWLDGVADRRRGRLVAVAPGPWVRAVVCVTAGVAPQGFWRLDVEPLAVVELTLRPGRRALRWSA</sequence>
<dbReference type="RefSeq" id="WP_345717246.1">
    <property type="nucleotide sequence ID" value="NZ_BAABFP010000005.1"/>
</dbReference>
<name>A0ABW1JBF6_9ACTN</name>
<protein>
    <submittedName>
        <fullName evidence="1">Histidine phosphatase family protein</fullName>
    </submittedName>
</protein>
<comment type="caution">
    <text evidence="1">The sequence shown here is derived from an EMBL/GenBank/DDBJ whole genome shotgun (WGS) entry which is preliminary data.</text>
</comment>
<gene>
    <name evidence="1" type="ORF">ACFQDO_04630</name>
</gene>
<reference evidence="2" key="1">
    <citation type="journal article" date="2019" name="Int. J. Syst. Evol. Microbiol.">
        <title>The Global Catalogue of Microorganisms (GCM) 10K type strain sequencing project: providing services to taxonomists for standard genome sequencing and annotation.</title>
        <authorList>
            <consortium name="The Broad Institute Genomics Platform"/>
            <consortium name="The Broad Institute Genome Sequencing Center for Infectious Disease"/>
            <person name="Wu L."/>
            <person name="Ma J."/>
        </authorList>
    </citation>
    <scope>NUCLEOTIDE SEQUENCE [LARGE SCALE GENOMIC DNA]</scope>
    <source>
        <strain evidence="2">KACC 14249</strain>
    </source>
</reference>
<dbReference type="Pfam" id="PF00300">
    <property type="entry name" value="His_Phos_1"/>
    <property type="match status" value="1"/>
</dbReference>
<accession>A0ABW1JBF6</accession>